<dbReference type="AlphaFoldDB" id="A0A8J8XEG0"/>
<sequence>MLAGHLSLPSPKLADAVGSDQAGSATLRPVAIGREEAKGVREERWRDPRGRKTSLPLPELAAVTVATPTTGGSTAARSDQAVSATLRPLVVGREEAEGVREERCLIQAIGGQARRHSPSVDLSQPDL</sequence>
<dbReference type="EMBL" id="CM000139">
    <property type="protein sequence ID" value="EEE56859.1"/>
    <property type="molecule type" value="Genomic_DNA"/>
</dbReference>
<organism evidence="2">
    <name type="scientific">Oryza sativa subsp. japonica</name>
    <name type="common">Rice</name>
    <dbReference type="NCBI Taxonomy" id="39947"/>
    <lineage>
        <taxon>Eukaryota</taxon>
        <taxon>Viridiplantae</taxon>
        <taxon>Streptophyta</taxon>
        <taxon>Embryophyta</taxon>
        <taxon>Tracheophyta</taxon>
        <taxon>Spermatophyta</taxon>
        <taxon>Magnoliopsida</taxon>
        <taxon>Liliopsida</taxon>
        <taxon>Poales</taxon>
        <taxon>Poaceae</taxon>
        <taxon>BOP clade</taxon>
        <taxon>Oryzoideae</taxon>
        <taxon>Oryzeae</taxon>
        <taxon>Oryzinae</taxon>
        <taxon>Oryza</taxon>
        <taxon>Oryza sativa</taxon>
    </lineage>
</organism>
<feature type="compositionally biased region" description="Basic and acidic residues" evidence="1">
    <location>
        <begin position="33"/>
        <end position="50"/>
    </location>
</feature>
<accession>A0A8J8XEG0</accession>
<protein>
    <submittedName>
        <fullName evidence="2">Uncharacterized protein</fullName>
    </submittedName>
</protein>
<dbReference type="Proteomes" id="UP000007752">
    <property type="component" value="Chromosome 2"/>
</dbReference>
<feature type="region of interest" description="Disordered" evidence="1">
    <location>
        <begin position="1"/>
        <end position="55"/>
    </location>
</feature>
<evidence type="ECO:0000313" key="2">
    <source>
        <dbReference type="EMBL" id="EEE56859.1"/>
    </source>
</evidence>
<evidence type="ECO:0000256" key="1">
    <source>
        <dbReference type="SAM" id="MobiDB-lite"/>
    </source>
</evidence>
<proteinExistence type="predicted"/>
<name>A0A8J8XEG0_ORYSJ</name>
<reference evidence="2" key="1">
    <citation type="journal article" date="2005" name="PLoS Biol.">
        <title>The genomes of Oryza sativa: a history of duplications.</title>
        <authorList>
            <person name="Yu J."/>
            <person name="Wang J."/>
            <person name="Lin W."/>
            <person name="Li S."/>
            <person name="Li H."/>
            <person name="Zhou J."/>
            <person name="Ni P."/>
            <person name="Dong W."/>
            <person name="Hu S."/>
            <person name="Zeng C."/>
            <person name="Zhang J."/>
            <person name="Zhang Y."/>
            <person name="Li R."/>
            <person name="Xu Z."/>
            <person name="Li S."/>
            <person name="Li X."/>
            <person name="Zheng H."/>
            <person name="Cong L."/>
            <person name="Lin L."/>
            <person name="Yin J."/>
            <person name="Geng J."/>
            <person name="Li G."/>
            <person name="Shi J."/>
            <person name="Liu J."/>
            <person name="Lv H."/>
            <person name="Li J."/>
            <person name="Wang J."/>
            <person name="Deng Y."/>
            <person name="Ran L."/>
            <person name="Shi X."/>
            <person name="Wang X."/>
            <person name="Wu Q."/>
            <person name="Li C."/>
            <person name="Ren X."/>
            <person name="Wang J."/>
            <person name="Wang X."/>
            <person name="Li D."/>
            <person name="Liu D."/>
            <person name="Zhang X."/>
            <person name="Ji Z."/>
            <person name="Zhao W."/>
            <person name="Sun Y."/>
            <person name="Zhang Z."/>
            <person name="Bao J."/>
            <person name="Han Y."/>
            <person name="Dong L."/>
            <person name="Ji J."/>
            <person name="Chen P."/>
            <person name="Wu S."/>
            <person name="Liu J."/>
            <person name="Xiao Y."/>
            <person name="Bu D."/>
            <person name="Tan J."/>
            <person name="Yang L."/>
            <person name="Ye C."/>
            <person name="Zhang J."/>
            <person name="Xu J."/>
            <person name="Zhou Y."/>
            <person name="Yu Y."/>
            <person name="Zhang B."/>
            <person name="Zhuang S."/>
            <person name="Wei H."/>
            <person name="Liu B."/>
            <person name="Lei M."/>
            <person name="Yu H."/>
            <person name="Li Y."/>
            <person name="Xu H."/>
            <person name="Wei S."/>
            <person name="He X."/>
            <person name="Fang L."/>
            <person name="Zhang Z."/>
            <person name="Zhang Y."/>
            <person name="Huang X."/>
            <person name="Su Z."/>
            <person name="Tong W."/>
            <person name="Li J."/>
            <person name="Tong Z."/>
            <person name="Li S."/>
            <person name="Ye J."/>
            <person name="Wang L."/>
            <person name="Fang L."/>
            <person name="Lei T."/>
            <person name="Chen C."/>
            <person name="Chen H."/>
            <person name="Xu Z."/>
            <person name="Li H."/>
            <person name="Huang H."/>
            <person name="Zhang F."/>
            <person name="Xu H."/>
            <person name="Li N."/>
            <person name="Zhao C."/>
            <person name="Li S."/>
            <person name="Dong L."/>
            <person name="Huang Y."/>
            <person name="Li L."/>
            <person name="Xi Y."/>
            <person name="Qi Q."/>
            <person name="Li W."/>
            <person name="Zhang B."/>
            <person name="Hu W."/>
            <person name="Zhang Y."/>
            <person name="Tian X."/>
            <person name="Jiao Y."/>
            <person name="Liang X."/>
            <person name="Jin J."/>
            <person name="Gao L."/>
            <person name="Zheng W."/>
            <person name="Hao B."/>
            <person name="Liu S."/>
            <person name="Wang W."/>
            <person name="Yuan L."/>
            <person name="Cao M."/>
            <person name="McDermott J."/>
            <person name="Samudrala R."/>
            <person name="Wang J."/>
            <person name="Wong G.K."/>
            <person name="Yang H."/>
        </authorList>
    </citation>
    <scope>NUCLEOTIDE SEQUENCE [LARGE SCALE GENOMIC DNA]</scope>
</reference>
<reference evidence="2" key="2">
    <citation type="submission" date="2008-12" db="EMBL/GenBank/DDBJ databases">
        <title>Improved gene annotation of the rice (Oryza sativa) genomes.</title>
        <authorList>
            <person name="Wang J."/>
            <person name="Li R."/>
            <person name="Fan W."/>
            <person name="Huang Q."/>
            <person name="Zhang J."/>
            <person name="Zhou Y."/>
            <person name="Hu Y."/>
            <person name="Zi S."/>
            <person name="Li J."/>
            <person name="Ni P."/>
            <person name="Zheng H."/>
            <person name="Zhang Y."/>
            <person name="Zhao M."/>
            <person name="Hao Q."/>
            <person name="McDermott J."/>
            <person name="Samudrala R."/>
            <person name="Kristiansen K."/>
            <person name="Wong G.K.-S."/>
        </authorList>
    </citation>
    <scope>NUCLEOTIDE SEQUENCE</scope>
</reference>
<gene>
    <name evidence="2" type="ORF">OsJ_06482</name>
</gene>